<feature type="transmembrane region" description="Helical" evidence="2">
    <location>
        <begin position="611"/>
        <end position="633"/>
    </location>
</feature>
<feature type="transmembrane region" description="Helical" evidence="2">
    <location>
        <begin position="677"/>
        <end position="699"/>
    </location>
</feature>
<name>A0A2U1MAZ2_ARTAN</name>
<sequence length="730" mass="80256">MEVLEAQPPWDQQQQHEEEDVFDEEELEESLITRKKNTNNGIWKCRICPWDNQGRTCLTHHYQHPNWHSHRLVNVKTVYVTKGTDVLEANGVAIAKGKSLVLENTQISTHNQENGNGVHSPISNQNGEHKKDNDFSEIESLEHIDKSSPSSIKNKSEISEIQVIEDGDDEIAEFDVETVVILRKRKRRIPVPGEDSKRNKPENPAPSEVNVASSDSGDNQAQYRVDPRIDEVQPLISNEYDHQREPDVFRCLSCFSIFMPTGNGFKLFRMFGNKSNEESNQPSQKEVPVKRHWFSKFFASDKVEQGAVQSLNATNNIAGVSAVASNLNTPRQEANSPVTNGGITTDSPVVADTEQLLTSYNTEESNDKSDYPGMFVVKPPSDNVEAAENSISPLQNDGLKLVIPPNVGSLIIDNSQMNQELDVTVQTSNSDISEKGSTNLSFSPPNSSLGQLNLGGQKNDLRLPTNLAINGKEQKMYKDKGKDTIITIENMQPEASACEISPDVTGVTGTLVLQQVAQGGVTTATGGGRSLDIVKSIVYGGLMEVIASLSVVFSAAGADAATLNVLALGLANIFGGLFVIGHDLWDLKNDRARKKEDRYQQFLGQRADFPLHVFFALLSYLIFGFVPPVVYGFSFRESNDKDFKVLTVAAASMLCIIILAAGKAYIQCPRKSYLKTIAYYVVFGFMTSGASYLFGGLIMKLLEKIDIFHSGSVENLIIPGGSSKPSLATF</sequence>
<gene>
    <name evidence="3" type="ORF">CTI12_AA397110</name>
</gene>
<reference evidence="3 4" key="1">
    <citation type="journal article" date="2018" name="Mol. Plant">
        <title>The genome of Artemisia annua provides insight into the evolution of Asteraceae family and artemisinin biosynthesis.</title>
        <authorList>
            <person name="Shen Q."/>
            <person name="Zhang L."/>
            <person name="Liao Z."/>
            <person name="Wang S."/>
            <person name="Yan T."/>
            <person name="Shi P."/>
            <person name="Liu M."/>
            <person name="Fu X."/>
            <person name="Pan Q."/>
            <person name="Wang Y."/>
            <person name="Lv Z."/>
            <person name="Lu X."/>
            <person name="Zhang F."/>
            <person name="Jiang W."/>
            <person name="Ma Y."/>
            <person name="Chen M."/>
            <person name="Hao X."/>
            <person name="Li L."/>
            <person name="Tang Y."/>
            <person name="Lv G."/>
            <person name="Zhou Y."/>
            <person name="Sun X."/>
            <person name="Brodelius P.E."/>
            <person name="Rose J.K.C."/>
            <person name="Tang K."/>
        </authorList>
    </citation>
    <scope>NUCLEOTIDE SEQUENCE [LARGE SCALE GENOMIC DNA]</scope>
    <source>
        <strain evidence="4">cv. Huhao1</strain>
        <tissue evidence="3">Leaf</tissue>
    </source>
</reference>
<feature type="region of interest" description="Disordered" evidence="1">
    <location>
        <begin position="1"/>
        <end position="23"/>
    </location>
</feature>
<feature type="transmembrane region" description="Helical" evidence="2">
    <location>
        <begin position="563"/>
        <end position="581"/>
    </location>
</feature>
<proteinExistence type="predicted"/>
<keyword evidence="2" id="KW-1133">Transmembrane helix</keyword>
<protein>
    <recommendedName>
        <fullName evidence="5">Membrane protein of ER body-like protein</fullName>
    </recommendedName>
</protein>
<evidence type="ECO:0008006" key="5">
    <source>
        <dbReference type="Google" id="ProtNLM"/>
    </source>
</evidence>
<evidence type="ECO:0000313" key="3">
    <source>
        <dbReference type="EMBL" id="PWA58441.1"/>
    </source>
</evidence>
<dbReference type="OrthoDB" id="1924921at2759"/>
<evidence type="ECO:0000313" key="4">
    <source>
        <dbReference type="Proteomes" id="UP000245207"/>
    </source>
</evidence>
<keyword evidence="4" id="KW-1185">Reference proteome</keyword>
<feature type="transmembrane region" description="Helical" evidence="2">
    <location>
        <begin position="645"/>
        <end position="665"/>
    </location>
</feature>
<feature type="compositionally biased region" description="Polar residues" evidence="1">
    <location>
        <begin position="210"/>
        <end position="222"/>
    </location>
</feature>
<dbReference type="PANTHER" id="PTHR38937">
    <property type="entry name" value="MEMBRANE PROTEIN OF ER BODY-LIKE PROTEIN"/>
    <property type="match status" value="1"/>
</dbReference>
<keyword evidence="2" id="KW-0812">Transmembrane</keyword>
<evidence type="ECO:0000256" key="1">
    <source>
        <dbReference type="SAM" id="MobiDB-lite"/>
    </source>
</evidence>
<accession>A0A2U1MAZ2</accession>
<feature type="region of interest" description="Disordered" evidence="1">
    <location>
        <begin position="110"/>
        <end position="132"/>
    </location>
</feature>
<feature type="compositionally biased region" description="Polar residues" evidence="1">
    <location>
        <begin position="110"/>
        <end position="126"/>
    </location>
</feature>
<dbReference type="EMBL" id="PKPP01005896">
    <property type="protein sequence ID" value="PWA58441.1"/>
    <property type="molecule type" value="Genomic_DNA"/>
</dbReference>
<dbReference type="STRING" id="35608.A0A2U1MAZ2"/>
<evidence type="ECO:0000256" key="2">
    <source>
        <dbReference type="SAM" id="Phobius"/>
    </source>
</evidence>
<comment type="caution">
    <text evidence="3">The sequence shown here is derived from an EMBL/GenBank/DDBJ whole genome shotgun (WGS) entry which is preliminary data.</text>
</comment>
<organism evidence="3 4">
    <name type="scientific">Artemisia annua</name>
    <name type="common">Sweet wormwood</name>
    <dbReference type="NCBI Taxonomy" id="35608"/>
    <lineage>
        <taxon>Eukaryota</taxon>
        <taxon>Viridiplantae</taxon>
        <taxon>Streptophyta</taxon>
        <taxon>Embryophyta</taxon>
        <taxon>Tracheophyta</taxon>
        <taxon>Spermatophyta</taxon>
        <taxon>Magnoliopsida</taxon>
        <taxon>eudicotyledons</taxon>
        <taxon>Gunneridae</taxon>
        <taxon>Pentapetalae</taxon>
        <taxon>asterids</taxon>
        <taxon>campanulids</taxon>
        <taxon>Asterales</taxon>
        <taxon>Asteraceae</taxon>
        <taxon>Asteroideae</taxon>
        <taxon>Anthemideae</taxon>
        <taxon>Artemisiinae</taxon>
        <taxon>Artemisia</taxon>
    </lineage>
</organism>
<dbReference type="PANTHER" id="PTHR38937:SF2">
    <property type="entry name" value="MEMBRANE PROTEIN OF ER BODY-LIKE PROTEIN ISOFORM X1"/>
    <property type="match status" value="1"/>
</dbReference>
<dbReference type="AlphaFoldDB" id="A0A2U1MAZ2"/>
<feature type="transmembrane region" description="Helical" evidence="2">
    <location>
        <begin position="537"/>
        <end position="556"/>
    </location>
</feature>
<keyword evidence="2" id="KW-0472">Membrane</keyword>
<feature type="region of interest" description="Disordered" evidence="1">
    <location>
        <begin position="191"/>
        <end position="222"/>
    </location>
</feature>
<dbReference type="InterPro" id="IPR052843">
    <property type="entry name" value="ER_body_metal_sequester"/>
</dbReference>
<dbReference type="Proteomes" id="UP000245207">
    <property type="component" value="Unassembled WGS sequence"/>
</dbReference>